<keyword evidence="5" id="KW-1133">Transmembrane helix</keyword>
<feature type="signal peptide" evidence="9">
    <location>
        <begin position="1"/>
        <end position="22"/>
    </location>
</feature>
<proteinExistence type="predicted"/>
<reference evidence="11 12" key="2">
    <citation type="submission" date="2018-11" db="EMBL/GenBank/DDBJ databases">
        <authorList>
            <consortium name="Pathogen Informatics"/>
        </authorList>
    </citation>
    <scope>NUCLEOTIDE SEQUENCE [LARGE SCALE GENOMIC DNA]</scope>
</reference>
<dbReference type="PANTHER" id="PTHR24028:SF146">
    <property type="entry name" value="CADHERIN 96CB, ISOFORM D-RELATED"/>
    <property type="match status" value="1"/>
</dbReference>
<keyword evidence="4 8" id="KW-0106">Calcium</keyword>
<dbReference type="InterPro" id="IPR002126">
    <property type="entry name" value="Cadherin-like_dom"/>
</dbReference>
<reference evidence="13" key="1">
    <citation type="submission" date="2017-02" db="UniProtKB">
        <authorList>
            <consortium name="WormBaseParasite"/>
        </authorList>
    </citation>
    <scope>IDENTIFICATION</scope>
</reference>
<gene>
    <name evidence="11" type="ORF">TTAC_LOCUS4448</name>
</gene>
<keyword evidence="3" id="KW-0677">Repeat</keyword>
<dbReference type="Gene3D" id="2.60.40.60">
    <property type="entry name" value="Cadherins"/>
    <property type="match status" value="4"/>
</dbReference>
<evidence type="ECO:0000256" key="7">
    <source>
        <dbReference type="ARBA" id="ARBA00023180"/>
    </source>
</evidence>
<evidence type="ECO:0000313" key="11">
    <source>
        <dbReference type="EMBL" id="VDM24974.1"/>
    </source>
</evidence>
<evidence type="ECO:0000256" key="9">
    <source>
        <dbReference type="SAM" id="SignalP"/>
    </source>
</evidence>
<evidence type="ECO:0000256" key="4">
    <source>
        <dbReference type="ARBA" id="ARBA00022837"/>
    </source>
</evidence>
<dbReference type="EMBL" id="UYWX01004463">
    <property type="protein sequence ID" value="VDM24974.1"/>
    <property type="molecule type" value="Genomic_DNA"/>
</dbReference>
<dbReference type="Proteomes" id="UP000274429">
    <property type="component" value="Unassembled WGS sequence"/>
</dbReference>
<keyword evidence="9" id="KW-0732">Signal</keyword>
<dbReference type="GO" id="GO:0005509">
    <property type="term" value="F:calcium ion binding"/>
    <property type="evidence" value="ECO:0007669"/>
    <property type="project" value="UniProtKB-UniRule"/>
</dbReference>
<feature type="domain" description="Cadherin" evidence="10">
    <location>
        <begin position="155"/>
        <end position="271"/>
    </location>
</feature>
<evidence type="ECO:0000259" key="10">
    <source>
        <dbReference type="PROSITE" id="PS50268"/>
    </source>
</evidence>
<sequence length="482" mass="53510">MTAVHRAIICLLIILLLRSTRCQRRFNAQFSLGDNTEGGYRVGNLFTGRPNSLPYDQGFHSAMIKPDDHFGLTTNGDIITTHAIDRDVICNKLDCCDRPICYMHAEAYFFTTRPHPLVFNVTITLTDENDNPPKFDVPRENLVKLPSWIPDLYRTLPYIQLSVPESVGINSKLSLPLASDPDSTDFGINSYELQPLHVNTTSLVSPFRLVHERSRHGAETLTLIAGRNLDREEQDNYWFLLTALGSGSPPLSGNLLLQILVDDVNDHAPIFQQPPSTSGHTIELPENIPIGKVVYTFRATDQDVGDNGKLTFSINYGASIPRTSALANKWVLDPVTGDLSVAGVLDYENKEDRKFVLSLLAKDGGNPPLTATSTFTILITDLNDNPPSIEVKSTGETGDDRRQFDIEENDSEVRLLKLISVSDPDSNSEEGISCYLSENRNDFALQKYSSLLYGLFNSRAFDFEKNADLDGHLNVGLSCADN</sequence>
<keyword evidence="12" id="KW-1185">Reference proteome</keyword>
<dbReference type="SUPFAM" id="SSF49313">
    <property type="entry name" value="Cadherin-like"/>
    <property type="match status" value="2"/>
</dbReference>
<keyword evidence="6" id="KW-0472">Membrane</keyword>
<dbReference type="WBParaSite" id="TTAC_0000446301-mRNA-1">
    <property type="protein sequence ID" value="TTAC_0000446301-mRNA-1"/>
    <property type="gene ID" value="TTAC_0000446301"/>
</dbReference>
<dbReference type="GO" id="GO:0007156">
    <property type="term" value="P:homophilic cell adhesion via plasma membrane adhesion molecules"/>
    <property type="evidence" value="ECO:0007669"/>
    <property type="project" value="InterPro"/>
</dbReference>
<dbReference type="STRING" id="6205.A0A0R3WUM3"/>
<dbReference type="InterPro" id="IPR050174">
    <property type="entry name" value="Protocadherin/Cadherin-CA"/>
</dbReference>
<keyword evidence="7" id="KW-0325">Glycoprotein</keyword>
<dbReference type="PRINTS" id="PR00205">
    <property type="entry name" value="CADHERIN"/>
</dbReference>
<evidence type="ECO:0000313" key="12">
    <source>
        <dbReference type="Proteomes" id="UP000274429"/>
    </source>
</evidence>
<accession>A0A0R3WUM3</accession>
<feature type="chain" id="PRO_5043133009" evidence="9">
    <location>
        <begin position="23"/>
        <end position="482"/>
    </location>
</feature>
<dbReference type="FunFam" id="2.60.40.60:FF:000020">
    <property type="entry name" value="Dachsous cadherin-related 1b"/>
    <property type="match status" value="1"/>
</dbReference>
<dbReference type="Pfam" id="PF00028">
    <property type="entry name" value="Cadherin"/>
    <property type="match status" value="1"/>
</dbReference>
<protein>
    <submittedName>
        <fullName evidence="13">Protocadherin-1</fullName>
    </submittedName>
</protein>
<dbReference type="CDD" id="cd11304">
    <property type="entry name" value="Cadherin_repeat"/>
    <property type="match status" value="2"/>
</dbReference>
<dbReference type="InterPro" id="IPR015919">
    <property type="entry name" value="Cadherin-like_sf"/>
</dbReference>
<dbReference type="PANTHER" id="PTHR24028">
    <property type="entry name" value="CADHERIN-87A"/>
    <property type="match status" value="1"/>
</dbReference>
<dbReference type="OrthoDB" id="6242979at2759"/>
<dbReference type="PROSITE" id="PS50268">
    <property type="entry name" value="CADHERIN_2"/>
    <property type="match status" value="2"/>
</dbReference>
<dbReference type="SMART" id="SM00112">
    <property type="entry name" value="CA"/>
    <property type="match status" value="2"/>
</dbReference>
<evidence type="ECO:0000313" key="13">
    <source>
        <dbReference type="WBParaSite" id="TTAC_0000446301-mRNA-1"/>
    </source>
</evidence>
<dbReference type="InterPro" id="IPR020894">
    <property type="entry name" value="Cadherin_CS"/>
</dbReference>
<evidence type="ECO:0000256" key="3">
    <source>
        <dbReference type="ARBA" id="ARBA00022737"/>
    </source>
</evidence>
<dbReference type="AlphaFoldDB" id="A0A0R3WUM3"/>
<evidence type="ECO:0000256" key="2">
    <source>
        <dbReference type="ARBA" id="ARBA00022692"/>
    </source>
</evidence>
<feature type="domain" description="Cadherin" evidence="10">
    <location>
        <begin position="276"/>
        <end position="389"/>
    </location>
</feature>
<evidence type="ECO:0000256" key="8">
    <source>
        <dbReference type="PROSITE-ProRule" id="PRU00043"/>
    </source>
</evidence>
<organism evidence="13">
    <name type="scientific">Hydatigena taeniaeformis</name>
    <name type="common">Feline tapeworm</name>
    <name type="synonym">Taenia taeniaeformis</name>
    <dbReference type="NCBI Taxonomy" id="6205"/>
    <lineage>
        <taxon>Eukaryota</taxon>
        <taxon>Metazoa</taxon>
        <taxon>Spiralia</taxon>
        <taxon>Lophotrochozoa</taxon>
        <taxon>Platyhelminthes</taxon>
        <taxon>Cestoda</taxon>
        <taxon>Eucestoda</taxon>
        <taxon>Cyclophyllidea</taxon>
        <taxon>Taeniidae</taxon>
        <taxon>Hydatigera</taxon>
    </lineage>
</organism>
<evidence type="ECO:0000256" key="6">
    <source>
        <dbReference type="ARBA" id="ARBA00023136"/>
    </source>
</evidence>
<name>A0A0R3WUM3_HYDTA</name>
<evidence type="ECO:0000256" key="1">
    <source>
        <dbReference type="ARBA" id="ARBA00004167"/>
    </source>
</evidence>
<dbReference type="PROSITE" id="PS00232">
    <property type="entry name" value="CADHERIN_1"/>
    <property type="match status" value="2"/>
</dbReference>
<dbReference type="GO" id="GO:0005886">
    <property type="term" value="C:plasma membrane"/>
    <property type="evidence" value="ECO:0007669"/>
    <property type="project" value="InterPro"/>
</dbReference>
<comment type="subcellular location">
    <subcellularLocation>
        <location evidence="1">Membrane</location>
        <topology evidence="1">Single-pass membrane protein</topology>
    </subcellularLocation>
</comment>
<keyword evidence="2" id="KW-0812">Transmembrane</keyword>
<evidence type="ECO:0000256" key="5">
    <source>
        <dbReference type="ARBA" id="ARBA00022989"/>
    </source>
</evidence>